<evidence type="ECO:0008006" key="4">
    <source>
        <dbReference type="Google" id="ProtNLM"/>
    </source>
</evidence>
<keyword evidence="3" id="KW-1185">Reference proteome</keyword>
<reference evidence="2 3" key="1">
    <citation type="journal article" date="2018" name="Mol. Ecol.">
        <title>The obligate alkalophilic soda-lake fungus Sodiomyces alkalinus has shifted to a protein diet.</title>
        <authorList>
            <person name="Grum-Grzhimaylo A.A."/>
            <person name="Falkoski D.L."/>
            <person name="van den Heuvel J."/>
            <person name="Valero-Jimenez C.A."/>
            <person name="Min B."/>
            <person name="Choi I.G."/>
            <person name="Lipzen A."/>
            <person name="Daum C.G."/>
            <person name="Aanen D.K."/>
            <person name="Tsang A."/>
            <person name="Henrissat B."/>
            <person name="Bilanenko E.N."/>
            <person name="de Vries R.P."/>
            <person name="van Kan J.A.L."/>
            <person name="Grigoriev I.V."/>
            <person name="Debets A.J.M."/>
        </authorList>
    </citation>
    <scope>NUCLEOTIDE SEQUENCE [LARGE SCALE GENOMIC DNA]</scope>
    <source>
        <strain evidence="2 3">F11</strain>
    </source>
</reference>
<dbReference type="AlphaFoldDB" id="A0A3N2PLI5"/>
<feature type="compositionally biased region" description="Low complexity" evidence="1">
    <location>
        <begin position="407"/>
        <end position="421"/>
    </location>
</feature>
<feature type="compositionally biased region" description="Basic residues" evidence="1">
    <location>
        <begin position="397"/>
        <end position="406"/>
    </location>
</feature>
<feature type="compositionally biased region" description="Polar residues" evidence="1">
    <location>
        <begin position="335"/>
        <end position="349"/>
    </location>
</feature>
<feature type="region of interest" description="Disordered" evidence="1">
    <location>
        <begin position="68"/>
        <end position="87"/>
    </location>
</feature>
<dbReference type="EMBL" id="ML119061">
    <property type="protein sequence ID" value="ROT35395.1"/>
    <property type="molecule type" value="Genomic_DNA"/>
</dbReference>
<evidence type="ECO:0000313" key="2">
    <source>
        <dbReference type="EMBL" id="ROT35395.1"/>
    </source>
</evidence>
<evidence type="ECO:0000313" key="3">
    <source>
        <dbReference type="Proteomes" id="UP000272025"/>
    </source>
</evidence>
<feature type="compositionally biased region" description="Basic residues" evidence="1">
    <location>
        <begin position="272"/>
        <end position="283"/>
    </location>
</feature>
<proteinExistence type="predicted"/>
<feature type="compositionally biased region" description="Basic and acidic residues" evidence="1">
    <location>
        <begin position="199"/>
        <end position="209"/>
    </location>
</feature>
<evidence type="ECO:0000256" key="1">
    <source>
        <dbReference type="SAM" id="MobiDB-lite"/>
    </source>
</evidence>
<dbReference type="OrthoDB" id="4775454at2759"/>
<name>A0A3N2PLI5_SODAK</name>
<sequence length="491" mass="54734">MSAASIDPYCRSNLDRSRKMGTFSPTRASIDRQTGLAQLKLVSKYYGYSNCPYPPPSPEFMARTRDRGCIGSAGSPPSLIDDRTDSELSHDDDYQYHASTSQIWDSFWVARTDSACYPTQQEKHHLQQQQQQQQQHKLSHKQEHPEPRVHYPALIPSPHIKRAKKPGAINYDDNPRPPKPAGYTLTVRPSVAPQSPTTDRPEWPLRSHEIYEKPQTIRAVESSYSLFPKQTMRPCSPQDALSPPPRTSSLPRVVTPALSGPSWMPSADRKLSHPKATQHRHHHSETVPRMPTSDFGASPPAPRPHTSHGTSAPQFPDMSPPPSSVAAPLHHSDPTGVTSTIPLFPSTNLVDLINPRSPPTPPGPPRPPTSIPKLTQQKSFFDFDSDSESEPEGRFSRLVRGKRHKQTQSTTAAAAQQHSSSNKTSRKSIDRPWSRPRAPTGTAIARRSHEEHEPLRQAPPLEESEGRTRRGKEGRKSNVFGRMFGRSGRGH</sequence>
<accession>A0A3N2PLI5</accession>
<dbReference type="STRING" id="1314773.A0A3N2PLI5"/>
<feature type="compositionally biased region" description="Pro residues" evidence="1">
    <location>
        <begin position="356"/>
        <end position="370"/>
    </location>
</feature>
<dbReference type="RefSeq" id="XP_028463201.1">
    <property type="nucleotide sequence ID" value="XM_028610764.1"/>
</dbReference>
<organism evidence="2 3">
    <name type="scientific">Sodiomyces alkalinus (strain CBS 110278 / VKM F-3762 / F11)</name>
    <name type="common">Alkaliphilic filamentous fungus</name>
    <dbReference type="NCBI Taxonomy" id="1314773"/>
    <lineage>
        <taxon>Eukaryota</taxon>
        <taxon>Fungi</taxon>
        <taxon>Dikarya</taxon>
        <taxon>Ascomycota</taxon>
        <taxon>Pezizomycotina</taxon>
        <taxon>Sordariomycetes</taxon>
        <taxon>Hypocreomycetidae</taxon>
        <taxon>Glomerellales</taxon>
        <taxon>Plectosphaerellaceae</taxon>
        <taxon>Sodiomyces</taxon>
    </lineage>
</organism>
<gene>
    <name evidence="2" type="ORF">SODALDRAFT_328736</name>
</gene>
<feature type="region of interest" description="Disordered" evidence="1">
    <location>
        <begin position="119"/>
        <end position="145"/>
    </location>
</feature>
<feature type="compositionally biased region" description="Low complexity" evidence="1">
    <location>
        <begin position="127"/>
        <end position="136"/>
    </location>
</feature>
<dbReference type="GeneID" id="39579242"/>
<dbReference type="Proteomes" id="UP000272025">
    <property type="component" value="Unassembled WGS sequence"/>
</dbReference>
<protein>
    <recommendedName>
        <fullName evidence="4">Pal1-domain-containing protein</fullName>
    </recommendedName>
</protein>
<feature type="region of interest" description="Disordered" evidence="1">
    <location>
        <begin position="229"/>
        <end position="491"/>
    </location>
</feature>
<feature type="region of interest" description="Disordered" evidence="1">
    <location>
        <begin position="165"/>
        <end position="209"/>
    </location>
</feature>